<dbReference type="InterPro" id="IPR023168">
    <property type="entry name" value="GatB_Yqey_C_2"/>
</dbReference>
<dbReference type="Gene3D" id="1.10.1510.10">
    <property type="entry name" value="Uncharacterised protein YqeY/AIM41 PF09424, N-terminal domain"/>
    <property type="match status" value="1"/>
</dbReference>
<evidence type="ECO:0000313" key="2">
    <source>
        <dbReference type="Proteomes" id="UP000015388"/>
    </source>
</evidence>
<dbReference type="PANTHER" id="PTHR28055:SF1">
    <property type="entry name" value="ALTERED INHERITANCE OF MITOCHONDRIA PROTEIN 41, MITOCHONDRIAL"/>
    <property type="match status" value="1"/>
</dbReference>
<dbReference type="AlphaFoldDB" id="S5SRX8"/>
<dbReference type="RefSeq" id="WP_020933717.1">
    <property type="nucleotide sequence ID" value="NC_021915.1"/>
</dbReference>
<dbReference type="STRING" id="1224163.B841_01495"/>
<dbReference type="InterPro" id="IPR019004">
    <property type="entry name" value="YqeY/Aim41"/>
</dbReference>
<dbReference type="SUPFAM" id="SSF89095">
    <property type="entry name" value="GatB/YqeY motif"/>
    <property type="match status" value="1"/>
</dbReference>
<name>S5SRX8_9CORY</name>
<dbReference type="OrthoDB" id="5244551at2"/>
<evidence type="ECO:0000313" key="1">
    <source>
        <dbReference type="EMBL" id="AGS33782.1"/>
    </source>
</evidence>
<evidence type="ECO:0008006" key="3">
    <source>
        <dbReference type="Google" id="ProtNLM"/>
    </source>
</evidence>
<dbReference type="InterPro" id="IPR042184">
    <property type="entry name" value="YqeY/Aim41_N"/>
</dbReference>
<sequence>MSELKETIRQDLKTAMKARDKGRTGTIRMLLAAIQAEETTGAKREATDEDVIKVIAREVKKRRESVEIYTQNGREDLAETELAEIAVLEDYQPAQLDDAAVAEIVDASVAAVAAEQGVDVSEVGMRQMGQVMKEATGRAAGGVDGKRLSGAVKQRLAG</sequence>
<dbReference type="eggNOG" id="COG1610">
    <property type="taxonomic scope" value="Bacteria"/>
</dbReference>
<gene>
    <name evidence="1" type="ORF">B841_01495</name>
</gene>
<reference evidence="1 2" key="1">
    <citation type="submission" date="2012-11" db="EMBL/GenBank/DDBJ databases">
        <title>The complete genome sequence of Corynebacterium maris Coryn-1 (=DSM 45190).</title>
        <authorList>
            <person name="Schaffert L."/>
            <person name="Albersmeier A."/>
            <person name="Kalinowski J."/>
            <person name="Ruckert C."/>
        </authorList>
    </citation>
    <scope>NUCLEOTIDE SEQUENCE [LARGE SCALE GENOMIC DNA]</scope>
    <source>
        <strain evidence="2">Coryn-1</strain>
    </source>
</reference>
<keyword evidence="2" id="KW-1185">Reference proteome</keyword>
<dbReference type="Gene3D" id="1.10.10.410">
    <property type="match status" value="1"/>
</dbReference>
<dbReference type="PANTHER" id="PTHR28055">
    <property type="entry name" value="ALTERED INHERITANCE OF MITOCHONDRIA PROTEIN 41, MITOCHONDRIAL"/>
    <property type="match status" value="1"/>
</dbReference>
<dbReference type="Pfam" id="PF09424">
    <property type="entry name" value="YqeY"/>
    <property type="match status" value="1"/>
</dbReference>
<dbReference type="HOGENOM" id="CLU_079430_2_0_11"/>
<dbReference type="InterPro" id="IPR003789">
    <property type="entry name" value="Asn/Gln_tRNA_amidoTrase-B-like"/>
</dbReference>
<proteinExistence type="predicted"/>
<accession>S5SRX8</accession>
<protein>
    <recommendedName>
        <fullName evidence="3">GatB/YqeY domain-containing protein</fullName>
    </recommendedName>
</protein>
<dbReference type="Proteomes" id="UP000015388">
    <property type="component" value="Chromosome"/>
</dbReference>
<dbReference type="GO" id="GO:0016884">
    <property type="term" value="F:carbon-nitrogen ligase activity, with glutamine as amido-N-donor"/>
    <property type="evidence" value="ECO:0007669"/>
    <property type="project" value="InterPro"/>
</dbReference>
<organism evidence="1 2">
    <name type="scientific">Corynebacterium maris DSM 45190</name>
    <dbReference type="NCBI Taxonomy" id="1224163"/>
    <lineage>
        <taxon>Bacteria</taxon>
        <taxon>Bacillati</taxon>
        <taxon>Actinomycetota</taxon>
        <taxon>Actinomycetes</taxon>
        <taxon>Mycobacteriales</taxon>
        <taxon>Corynebacteriaceae</taxon>
        <taxon>Corynebacterium</taxon>
    </lineage>
</organism>
<dbReference type="PATRIC" id="fig|1224163.3.peg.302"/>
<dbReference type="KEGG" id="cmd:B841_01495"/>
<dbReference type="EMBL" id="CP003924">
    <property type="protein sequence ID" value="AGS33782.1"/>
    <property type="molecule type" value="Genomic_DNA"/>
</dbReference>